<dbReference type="InterPro" id="IPR048136">
    <property type="entry name" value="STM3941-like"/>
</dbReference>
<reference evidence="3" key="1">
    <citation type="submission" date="2014-10" db="EMBL/GenBank/DDBJ databases">
        <title>Genome sequencing of Vitellibacter sp. D-24.</title>
        <authorList>
            <person name="Thevarajoo S."/>
            <person name="Selvaratnam C."/>
            <person name="Goh K.M."/>
            <person name="Chong C.S."/>
        </authorList>
    </citation>
    <scope>NUCLEOTIDE SEQUENCE [LARGE SCALE GENOMIC DNA]</scope>
    <source>
        <strain evidence="3">D-24</strain>
    </source>
</reference>
<keyword evidence="1" id="KW-0812">Transmembrane</keyword>
<dbReference type="Proteomes" id="UP000070138">
    <property type="component" value="Unassembled WGS sequence"/>
</dbReference>
<evidence type="ECO:0000313" key="3">
    <source>
        <dbReference type="Proteomes" id="UP000070138"/>
    </source>
</evidence>
<dbReference type="EMBL" id="JRWG01000006">
    <property type="protein sequence ID" value="KXN98635.1"/>
    <property type="molecule type" value="Genomic_DNA"/>
</dbReference>
<reference evidence="2 3" key="2">
    <citation type="journal article" date="2016" name="Int. J. Syst. Evol. Microbiol.">
        <title>Vitellibacter aquimaris sp. nov., a marine bacterium isolated from seawater.</title>
        <authorList>
            <person name="Thevarajoo S."/>
            <person name="Selvaratnam C."/>
            <person name="Goh K.M."/>
            <person name="Hong K.W."/>
            <person name="Chan X.Y."/>
            <person name="Chan K.G."/>
            <person name="Chong C.S."/>
        </authorList>
    </citation>
    <scope>NUCLEOTIDE SEQUENCE [LARGE SCALE GENOMIC DNA]</scope>
    <source>
        <strain evidence="2 3">D-24</strain>
    </source>
</reference>
<protein>
    <recommendedName>
        <fullName evidence="4">PH domain-containing protein</fullName>
    </recommendedName>
</protein>
<name>A0A137RGL5_9FLAO</name>
<accession>A0A137RGL5</accession>
<feature type="transmembrane region" description="Helical" evidence="1">
    <location>
        <begin position="38"/>
        <end position="59"/>
    </location>
</feature>
<sequence length="154" mass="17672">MKKESKLLKSYKITIVILLFVSTLFVVLGFTVMEENTFTKWVTIIFFGLCIVVFIIQLLPNSSYLKLTNEGFEVRSLYRSHFTKWTDVSGFGIYYVSFNTMVAFDYTEEHKKGKKISKILSSYQGGLPQTYGMKATELAALMNAWKNKNEGVEV</sequence>
<proteinExistence type="predicted"/>
<dbReference type="NCBIfam" id="NF041635">
    <property type="entry name" value="STM3941_fam"/>
    <property type="match status" value="1"/>
</dbReference>
<keyword evidence="3" id="KW-1185">Reference proteome</keyword>
<evidence type="ECO:0008006" key="4">
    <source>
        <dbReference type="Google" id="ProtNLM"/>
    </source>
</evidence>
<feature type="transmembrane region" description="Helical" evidence="1">
    <location>
        <begin position="12"/>
        <end position="32"/>
    </location>
</feature>
<dbReference type="RefSeq" id="WP_062622602.1">
    <property type="nucleotide sequence ID" value="NZ_JRWG01000006.1"/>
</dbReference>
<keyword evidence="1" id="KW-0472">Membrane</keyword>
<evidence type="ECO:0000313" key="2">
    <source>
        <dbReference type="EMBL" id="KXN98635.1"/>
    </source>
</evidence>
<organism evidence="2 3">
    <name type="scientific">Aequorivita aquimaris</name>
    <dbReference type="NCBI Taxonomy" id="1548749"/>
    <lineage>
        <taxon>Bacteria</taxon>
        <taxon>Pseudomonadati</taxon>
        <taxon>Bacteroidota</taxon>
        <taxon>Flavobacteriia</taxon>
        <taxon>Flavobacteriales</taxon>
        <taxon>Flavobacteriaceae</taxon>
        <taxon>Aequorivita</taxon>
    </lineage>
</organism>
<dbReference type="OrthoDB" id="6028159at2"/>
<dbReference type="AlphaFoldDB" id="A0A137RGL5"/>
<comment type="caution">
    <text evidence="2">The sequence shown here is derived from an EMBL/GenBank/DDBJ whole genome shotgun (WGS) entry which is preliminary data.</text>
</comment>
<evidence type="ECO:0000256" key="1">
    <source>
        <dbReference type="SAM" id="Phobius"/>
    </source>
</evidence>
<gene>
    <name evidence="2" type="ORF">LS48_11195</name>
</gene>
<keyword evidence="1" id="KW-1133">Transmembrane helix</keyword>